<dbReference type="Pfam" id="PF07719">
    <property type="entry name" value="TPR_2"/>
    <property type="match status" value="1"/>
</dbReference>
<dbReference type="InterPro" id="IPR050754">
    <property type="entry name" value="FKBP4/5/8-like"/>
</dbReference>
<dbReference type="GO" id="GO:0001671">
    <property type="term" value="F:ATPase activator activity"/>
    <property type="evidence" value="ECO:0007669"/>
    <property type="project" value="InterPro"/>
</dbReference>
<dbReference type="SUPFAM" id="SSF48452">
    <property type="entry name" value="TPR-like"/>
    <property type="match status" value="1"/>
</dbReference>
<evidence type="ECO:0000256" key="5">
    <source>
        <dbReference type="ARBA" id="ARBA00022490"/>
    </source>
</evidence>
<dbReference type="SMART" id="SM01000">
    <property type="entry name" value="Aha1_N"/>
    <property type="match status" value="1"/>
</dbReference>
<feature type="compositionally biased region" description="Low complexity" evidence="12">
    <location>
        <begin position="37"/>
        <end position="48"/>
    </location>
</feature>
<comment type="similarity">
    <text evidence="3">Belongs to the AHA1 family.</text>
</comment>
<keyword evidence="7" id="KW-0677">Repeat</keyword>
<feature type="compositionally biased region" description="Basic and acidic residues" evidence="12">
    <location>
        <begin position="1"/>
        <end position="10"/>
    </location>
</feature>
<keyword evidence="15" id="KW-1185">Reference proteome</keyword>
<dbReference type="InterPro" id="IPR019734">
    <property type="entry name" value="TPR_rpt"/>
</dbReference>
<keyword evidence="6" id="KW-0597">Phosphoprotein</keyword>
<dbReference type="SUPFAM" id="SSF103111">
    <property type="entry name" value="Activator of Hsp90 ATPase, Aha1"/>
    <property type="match status" value="1"/>
</dbReference>
<dbReference type="PROSITE" id="PS50005">
    <property type="entry name" value="TPR"/>
    <property type="match status" value="1"/>
</dbReference>
<dbReference type="Gene3D" id="1.25.40.10">
    <property type="entry name" value="Tetratricopeptide repeat domain"/>
    <property type="match status" value="1"/>
</dbReference>
<reference evidence="14" key="1">
    <citation type="submission" date="2023-08" db="EMBL/GenBank/DDBJ databases">
        <authorList>
            <person name="Audoor S."/>
            <person name="Bilcke G."/>
        </authorList>
    </citation>
    <scope>NUCLEOTIDE SEQUENCE</scope>
</reference>
<dbReference type="PANTHER" id="PTHR46512:SF9">
    <property type="entry name" value="PEPTIDYLPROLYL ISOMERASE"/>
    <property type="match status" value="1"/>
</dbReference>
<feature type="region of interest" description="Disordered" evidence="12">
    <location>
        <begin position="1"/>
        <end position="62"/>
    </location>
</feature>
<dbReference type="GO" id="GO:0003755">
    <property type="term" value="F:peptidyl-prolyl cis-trans isomerase activity"/>
    <property type="evidence" value="ECO:0007669"/>
    <property type="project" value="UniProtKB-EC"/>
</dbReference>
<evidence type="ECO:0000313" key="14">
    <source>
        <dbReference type="EMBL" id="CAJ1947471.1"/>
    </source>
</evidence>
<keyword evidence="10" id="KW-0413">Isomerase</keyword>
<evidence type="ECO:0000256" key="2">
    <source>
        <dbReference type="ARBA" id="ARBA00004496"/>
    </source>
</evidence>
<name>A0AAD2FNK1_9STRA</name>
<feature type="compositionally biased region" description="Basic and acidic residues" evidence="12">
    <location>
        <begin position="277"/>
        <end position="312"/>
    </location>
</feature>
<protein>
    <recommendedName>
        <fullName evidence="4">peptidylprolyl isomerase</fullName>
        <ecNumber evidence="4">5.2.1.8</ecNumber>
    </recommendedName>
</protein>
<evidence type="ECO:0000259" key="13">
    <source>
        <dbReference type="SMART" id="SM01000"/>
    </source>
</evidence>
<keyword evidence="9" id="KW-0697">Rotamase</keyword>
<gene>
    <name evidence="14" type="ORF">CYCCA115_LOCUS11160</name>
</gene>
<dbReference type="Gene3D" id="3.15.10.20">
    <property type="entry name" value="Activator of Hsp90 ATPase Aha1, N-terminal domain"/>
    <property type="match status" value="1"/>
</dbReference>
<evidence type="ECO:0000256" key="12">
    <source>
        <dbReference type="SAM" id="MobiDB-lite"/>
    </source>
</evidence>
<dbReference type="InterPro" id="IPR011990">
    <property type="entry name" value="TPR-like_helical_dom_sf"/>
</dbReference>
<comment type="subcellular location">
    <subcellularLocation>
        <location evidence="2">Cytoplasm</location>
    </subcellularLocation>
</comment>
<dbReference type="Pfam" id="PF09229">
    <property type="entry name" value="Aha1_N"/>
    <property type="match status" value="1"/>
</dbReference>
<dbReference type="InterPro" id="IPR015310">
    <property type="entry name" value="AHSA1-like_N"/>
</dbReference>
<dbReference type="GO" id="GO:0005737">
    <property type="term" value="C:cytoplasm"/>
    <property type="evidence" value="ECO:0007669"/>
    <property type="project" value="UniProtKB-SubCell"/>
</dbReference>
<evidence type="ECO:0000256" key="6">
    <source>
        <dbReference type="ARBA" id="ARBA00022553"/>
    </source>
</evidence>
<dbReference type="PANTHER" id="PTHR46512">
    <property type="entry name" value="PEPTIDYLPROLYL ISOMERASE"/>
    <property type="match status" value="1"/>
</dbReference>
<evidence type="ECO:0000256" key="4">
    <source>
        <dbReference type="ARBA" id="ARBA00013194"/>
    </source>
</evidence>
<proteinExistence type="inferred from homology"/>
<evidence type="ECO:0000256" key="3">
    <source>
        <dbReference type="ARBA" id="ARBA00006817"/>
    </source>
</evidence>
<evidence type="ECO:0000256" key="9">
    <source>
        <dbReference type="ARBA" id="ARBA00023110"/>
    </source>
</evidence>
<evidence type="ECO:0000313" key="15">
    <source>
        <dbReference type="Proteomes" id="UP001295423"/>
    </source>
</evidence>
<feature type="domain" description="Activator of Hsp90 ATPase AHSA1-like N-terminal" evidence="13">
    <location>
        <begin position="387"/>
        <end position="518"/>
    </location>
</feature>
<evidence type="ECO:0000256" key="1">
    <source>
        <dbReference type="ARBA" id="ARBA00000971"/>
    </source>
</evidence>
<comment type="catalytic activity">
    <reaction evidence="1">
        <text>[protein]-peptidylproline (omega=180) = [protein]-peptidylproline (omega=0)</text>
        <dbReference type="Rhea" id="RHEA:16237"/>
        <dbReference type="Rhea" id="RHEA-COMP:10747"/>
        <dbReference type="Rhea" id="RHEA-COMP:10748"/>
        <dbReference type="ChEBI" id="CHEBI:83833"/>
        <dbReference type="ChEBI" id="CHEBI:83834"/>
        <dbReference type="EC" id="5.2.1.8"/>
    </reaction>
</comment>
<organism evidence="14 15">
    <name type="scientific">Cylindrotheca closterium</name>
    <dbReference type="NCBI Taxonomy" id="2856"/>
    <lineage>
        <taxon>Eukaryota</taxon>
        <taxon>Sar</taxon>
        <taxon>Stramenopiles</taxon>
        <taxon>Ochrophyta</taxon>
        <taxon>Bacillariophyta</taxon>
        <taxon>Bacillariophyceae</taxon>
        <taxon>Bacillariophycidae</taxon>
        <taxon>Bacillariales</taxon>
        <taxon>Bacillariaceae</taxon>
        <taxon>Cylindrotheca</taxon>
    </lineage>
</organism>
<comment type="caution">
    <text evidence="14">The sequence shown here is derived from an EMBL/GenBank/DDBJ whole genome shotgun (WGS) entry which is preliminary data.</text>
</comment>
<dbReference type="InterPro" id="IPR036338">
    <property type="entry name" value="Aha1"/>
</dbReference>
<dbReference type="AlphaFoldDB" id="A0AAD2FNK1"/>
<dbReference type="InterPro" id="IPR013105">
    <property type="entry name" value="TPR_2"/>
</dbReference>
<evidence type="ECO:0000256" key="8">
    <source>
        <dbReference type="ARBA" id="ARBA00022803"/>
    </source>
</evidence>
<keyword evidence="5" id="KW-0963">Cytoplasm</keyword>
<dbReference type="EMBL" id="CAKOGP040001728">
    <property type="protein sequence ID" value="CAJ1947471.1"/>
    <property type="molecule type" value="Genomic_DNA"/>
</dbReference>
<feature type="region of interest" description="Disordered" evidence="12">
    <location>
        <begin position="344"/>
        <end position="378"/>
    </location>
</feature>
<keyword evidence="8 11" id="KW-0802">TPR repeat</keyword>
<accession>A0AAD2FNK1</accession>
<dbReference type="SMART" id="SM00028">
    <property type="entry name" value="TPR"/>
    <property type="match status" value="3"/>
</dbReference>
<dbReference type="Proteomes" id="UP001295423">
    <property type="component" value="Unassembled WGS sequence"/>
</dbReference>
<feature type="repeat" description="TPR" evidence="11">
    <location>
        <begin position="154"/>
        <end position="187"/>
    </location>
</feature>
<feature type="region of interest" description="Disordered" evidence="12">
    <location>
        <begin position="270"/>
        <end position="320"/>
    </location>
</feature>
<feature type="compositionally biased region" description="Polar residues" evidence="12">
    <location>
        <begin position="365"/>
        <end position="378"/>
    </location>
</feature>
<sequence length="520" mass="59402">MAESSVRTEDIEGMQVELGEDLSMNEEKKVESEASSDENSASVSSTESDNSDTYDMDTSEAKKDPELLLIKATRLKEEGNTYFKAQDYEKALRSYRRGTSTLKPLNKANTGDPQVKSLLVSLQSNLSMMYFKLNKYKESAVVASSVLKIENNNVKAFYRRAVANRKLGEYKKARDDLREALKYDSKNSAVRKELASIKHSIAKENGKARQSMQKAFSNGGLLYDDKEEEKRLKKEAEIESKRKAEELKAKRRKDWEDECVRRMARGESACSFDEYEQESKKQEEEKEEEERKRMEAEKERRRKLRELTKADDSDSDEELTDKELQALRGYKTLRDGSVTSYFTREQTKEEKMLAAQRNAPKKLDSGSQQSDIVSSGSKWNTAQTWEERDCGIWCRDRLTQRLKQTKVESAALCGFITEATDMTGDASVALVSGKKRYIFDFHCNVDYEIRDSGSEEVVASGSMKLPDICSTHHEELEVIIDGWKNGPKDNINAAAECRDSLVSEIRESVTLWVKDFNEAY</sequence>
<dbReference type="GO" id="GO:0051087">
    <property type="term" value="F:protein-folding chaperone binding"/>
    <property type="evidence" value="ECO:0007669"/>
    <property type="project" value="InterPro"/>
</dbReference>
<evidence type="ECO:0000256" key="7">
    <source>
        <dbReference type="ARBA" id="ARBA00022737"/>
    </source>
</evidence>
<evidence type="ECO:0000256" key="10">
    <source>
        <dbReference type="ARBA" id="ARBA00023235"/>
    </source>
</evidence>
<feature type="compositionally biased region" description="Acidic residues" evidence="12">
    <location>
        <begin position="49"/>
        <end position="58"/>
    </location>
</feature>
<dbReference type="EC" id="5.2.1.8" evidence="4"/>
<evidence type="ECO:0000256" key="11">
    <source>
        <dbReference type="PROSITE-ProRule" id="PRU00339"/>
    </source>
</evidence>